<dbReference type="Proteomes" id="UP000278746">
    <property type="component" value="Unassembled WGS sequence"/>
</dbReference>
<evidence type="ECO:0000256" key="6">
    <source>
        <dbReference type="ARBA" id="ARBA00023136"/>
    </source>
</evidence>
<evidence type="ECO:0000256" key="5">
    <source>
        <dbReference type="ARBA" id="ARBA00022989"/>
    </source>
</evidence>
<evidence type="ECO:0000256" key="4">
    <source>
        <dbReference type="ARBA" id="ARBA00022692"/>
    </source>
</evidence>
<protein>
    <submittedName>
        <fullName evidence="8">Permease</fullName>
    </submittedName>
</protein>
<evidence type="ECO:0000313" key="8">
    <source>
        <dbReference type="EMBL" id="RNA69047.1"/>
    </source>
</evidence>
<gene>
    <name evidence="8" type="ORF">EBO34_03580</name>
</gene>
<sequence>MEPKQVRSWGKDLIGMGLLLLFLFLFLFSDRLSNTQYIQDLPAAWVNVNTIFLSIVLEAIPFILLGVFVSALIQIYVSEETIKRYLPKNALGALFPAAVLGAIFPLCECAIVPVVARLVKKGMPLHVGVVFLVAAPILNPIVFASTFFAFGSDWTHPVLLSRMSLAFVLSIIIGAILYMLFRNSYQLRAKKQEDHSPVVHNHHSGKPSFMNRVKETVYHAVDEFFLMGKYLILGALIAALFQTFLDRQVLQTIGANEYSSVLVMMGFAYLLSLCSEADAFVAASFGQNFTTASLIGFLVYGPMLDLKNTFMLFAYFRAKFVIAFMIIVTIVVFAAIILLNQFILPNWYQWF</sequence>
<feature type="transmembrane region" description="Helical" evidence="7">
    <location>
        <begin position="128"/>
        <end position="151"/>
    </location>
</feature>
<evidence type="ECO:0000256" key="7">
    <source>
        <dbReference type="SAM" id="Phobius"/>
    </source>
</evidence>
<comment type="subcellular location">
    <subcellularLocation>
        <location evidence="1">Cell membrane</location>
        <topology evidence="1">Multi-pass membrane protein</topology>
    </subcellularLocation>
</comment>
<feature type="transmembrane region" description="Helical" evidence="7">
    <location>
        <begin position="51"/>
        <end position="77"/>
    </location>
</feature>
<accession>A0A3M7TU40</accession>
<organism evidence="8 9">
    <name type="scientific">Alteribacter keqinensis</name>
    <dbReference type="NCBI Taxonomy" id="2483800"/>
    <lineage>
        <taxon>Bacteria</taxon>
        <taxon>Bacillati</taxon>
        <taxon>Bacillota</taxon>
        <taxon>Bacilli</taxon>
        <taxon>Bacillales</taxon>
        <taxon>Bacillaceae</taxon>
        <taxon>Alteribacter</taxon>
    </lineage>
</organism>
<dbReference type="InterPro" id="IPR005524">
    <property type="entry name" value="DUF318"/>
</dbReference>
<evidence type="ECO:0000256" key="3">
    <source>
        <dbReference type="ARBA" id="ARBA00022475"/>
    </source>
</evidence>
<feature type="transmembrane region" description="Helical" evidence="7">
    <location>
        <begin position="257"/>
        <end position="273"/>
    </location>
</feature>
<keyword evidence="4 7" id="KW-0812">Transmembrane</keyword>
<dbReference type="GO" id="GO:0005886">
    <property type="term" value="C:plasma membrane"/>
    <property type="evidence" value="ECO:0007669"/>
    <property type="project" value="UniProtKB-SubCell"/>
</dbReference>
<comment type="caution">
    <text evidence="8">The sequence shown here is derived from an EMBL/GenBank/DDBJ whole genome shotgun (WGS) entry which is preliminary data.</text>
</comment>
<reference evidence="8 9" key="1">
    <citation type="submission" date="2018-10" db="EMBL/GenBank/DDBJ databases">
        <title>Bacillus Keqinensis sp. nov., a moderately halophilic bacterium isolated from a saline-alkaline lake.</title>
        <authorList>
            <person name="Wang H."/>
        </authorList>
    </citation>
    <scope>NUCLEOTIDE SEQUENCE [LARGE SCALE GENOMIC DNA]</scope>
    <source>
        <strain evidence="8 9">KQ-3</strain>
    </source>
</reference>
<keyword evidence="6 7" id="KW-0472">Membrane</keyword>
<comment type="similarity">
    <text evidence="2">Belongs to the UPF0718 family.</text>
</comment>
<dbReference type="OrthoDB" id="9810876at2"/>
<feature type="transmembrane region" description="Helical" evidence="7">
    <location>
        <begin position="163"/>
        <end position="181"/>
    </location>
</feature>
<dbReference type="AlphaFoldDB" id="A0A3M7TU40"/>
<evidence type="ECO:0000256" key="2">
    <source>
        <dbReference type="ARBA" id="ARBA00006386"/>
    </source>
</evidence>
<dbReference type="RefSeq" id="WP_122896569.1">
    <property type="nucleotide sequence ID" value="NZ_RHIB01000001.1"/>
</dbReference>
<feature type="transmembrane region" description="Helical" evidence="7">
    <location>
        <begin position="89"/>
        <end position="116"/>
    </location>
</feature>
<feature type="transmembrane region" description="Helical" evidence="7">
    <location>
        <begin position="279"/>
        <end position="300"/>
    </location>
</feature>
<dbReference type="InterPro" id="IPR052923">
    <property type="entry name" value="UPF0718"/>
</dbReference>
<proteinExistence type="inferred from homology"/>
<dbReference type="PANTHER" id="PTHR34184">
    <property type="entry name" value="UPF0718 PROTEIN YCGR"/>
    <property type="match status" value="1"/>
</dbReference>
<dbReference type="PANTHER" id="PTHR34184:SF4">
    <property type="entry name" value="UPF0718 PROTEIN YCGR"/>
    <property type="match status" value="1"/>
</dbReference>
<evidence type="ECO:0000313" key="9">
    <source>
        <dbReference type="Proteomes" id="UP000278746"/>
    </source>
</evidence>
<feature type="transmembrane region" description="Helical" evidence="7">
    <location>
        <begin position="224"/>
        <end position="245"/>
    </location>
</feature>
<evidence type="ECO:0000256" key="1">
    <source>
        <dbReference type="ARBA" id="ARBA00004651"/>
    </source>
</evidence>
<dbReference type="EMBL" id="RHIB01000001">
    <property type="protein sequence ID" value="RNA69047.1"/>
    <property type="molecule type" value="Genomic_DNA"/>
</dbReference>
<keyword evidence="3" id="KW-1003">Cell membrane</keyword>
<name>A0A3M7TU40_9BACI</name>
<dbReference type="Pfam" id="PF03773">
    <property type="entry name" value="ArsP_1"/>
    <property type="match status" value="1"/>
</dbReference>
<feature type="transmembrane region" description="Helical" evidence="7">
    <location>
        <begin position="320"/>
        <end position="343"/>
    </location>
</feature>
<keyword evidence="9" id="KW-1185">Reference proteome</keyword>
<keyword evidence="5 7" id="KW-1133">Transmembrane helix</keyword>